<evidence type="ECO:0000313" key="2">
    <source>
        <dbReference type="EMBL" id="NHQ85688.1"/>
    </source>
</evidence>
<protein>
    <submittedName>
        <fullName evidence="2">DUF2306 domain-containing protein</fullName>
    </submittedName>
</protein>
<feature type="transmembrane region" description="Helical" evidence="1">
    <location>
        <begin position="6"/>
        <end position="23"/>
    </location>
</feature>
<name>A0ABX0KMV7_9NEIS</name>
<keyword evidence="1" id="KW-0812">Transmembrane</keyword>
<dbReference type="EMBL" id="JAAOLX010000002">
    <property type="protein sequence ID" value="NHQ85688.1"/>
    <property type="molecule type" value="Genomic_DNA"/>
</dbReference>
<keyword evidence="1" id="KW-0472">Membrane</keyword>
<accession>A0ABX0KMV7</accession>
<keyword evidence="1" id="KW-1133">Transmembrane helix</keyword>
<proteinExistence type="predicted"/>
<comment type="caution">
    <text evidence="2">The sequence shown here is derived from an EMBL/GenBank/DDBJ whole genome shotgun (WGS) entry which is preliminary data.</text>
</comment>
<feature type="transmembrane region" description="Helical" evidence="1">
    <location>
        <begin position="60"/>
        <end position="79"/>
    </location>
</feature>
<organism evidence="2 3">
    <name type="scientific">Iodobacter violaceini</name>
    <dbReference type="NCBI Taxonomy" id="3044271"/>
    <lineage>
        <taxon>Bacteria</taxon>
        <taxon>Pseudomonadati</taxon>
        <taxon>Pseudomonadota</taxon>
        <taxon>Betaproteobacteria</taxon>
        <taxon>Neisseriales</taxon>
        <taxon>Chitinibacteraceae</taxon>
        <taxon>Iodobacter</taxon>
    </lineage>
</organism>
<dbReference type="Pfam" id="PF10067">
    <property type="entry name" value="DUF2306"/>
    <property type="match status" value="1"/>
</dbReference>
<keyword evidence="3" id="KW-1185">Reference proteome</keyword>
<gene>
    <name evidence="2" type="ORF">HA050_06085</name>
</gene>
<feature type="transmembrane region" description="Helical" evidence="1">
    <location>
        <begin position="91"/>
        <end position="113"/>
    </location>
</feature>
<sequence length="119" mass="13007">MLYVHLVFAISALLMGGAVLCLAKGSARHRLMGRGWMVLMAGTAISSFWLSGLWEDHRFSPVHLLSVWVLVCIVVAVRAARAGQIKLHRRFVLGSYLGLLGAGAATLLPGRLFHTFFFA</sequence>
<evidence type="ECO:0000256" key="1">
    <source>
        <dbReference type="SAM" id="Phobius"/>
    </source>
</evidence>
<dbReference type="Proteomes" id="UP000712570">
    <property type="component" value="Unassembled WGS sequence"/>
</dbReference>
<feature type="transmembrane region" description="Helical" evidence="1">
    <location>
        <begin position="35"/>
        <end position="54"/>
    </location>
</feature>
<reference evidence="2 3" key="1">
    <citation type="submission" date="2020-03" db="EMBL/GenBank/DDBJ databases">
        <title>Draft genome sequence of environmentally isolated violet-colored cultures.</title>
        <authorList>
            <person name="Wilson H.S."/>
        </authorList>
    </citation>
    <scope>NUCLEOTIDE SEQUENCE [LARGE SCALE GENOMIC DNA]</scope>
    <source>
        <strain evidence="2 3">HSC-16F04</strain>
    </source>
</reference>
<evidence type="ECO:0000313" key="3">
    <source>
        <dbReference type="Proteomes" id="UP000712570"/>
    </source>
</evidence>
<dbReference type="InterPro" id="IPR018750">
    <property type="entry name" value="DUF2306_membrane"/>
</dbReference>